<evidence type="ECO:0000259" key="12">
    <source>
        <dbReference type="PROSITE" id="PS50011"/>
    </source>
</evidence>
<keyword evidence="2 10" id="KW-0723">Serine/threonine-protein kinase</keyword>
<dbReference type="GO" id="GO:0005524">
    <property type="term" value="F:ATP binding"/>
    <property type="evidence" value="ECO:0007669"/>
    <property type="project" value="UniProtKB-UniRule"/>
</dbReference>
<dbReference type="InterPro" id="IPR050108">
    <property type="entry name" value="CDK"/>
</dbReference>
<dbReference type="PROSITE" id="PS50011">
    <property type="entry name" value="PROTEIN_KINASE_DOM"/>
    <property type="match status" value="1"/>
</dbReference>
<evidence type="ECO:0000313" key="14">
    <source>
        <dbReference type="Proteomes" id="UP000310066"/>
    </source>
</evidence>
<dbReference type="Pfam" id="PF00069">
    <property type="entry name" value="Pkinase"/>
    <property type="match status" value="1"/>
</dbReference>
<keyword evidence="5" id="KW-0418">Kinase</keyword>
<organism evidence="13 14">
    <name type="scientific">Friedmanniomyces endolithicus</name>
    <dbReference type="NCBI Taxonomy" id="329885"/>
    <lineage>
        <taxon>Eukaryota</taxon>
        <taxon>Fungi</taxon>
        <taxon>Dikarya</taxon>
        <taxon>Ascomycota</taxon>
        <taxon>Pezizomycotina</taxon>
        <taxon>Dothideomycetes</taxon>
        <taxon>Dothideomycetidae</taxon>
        <taxon>Mycosphaerellales</taxon>
        <taxon>Teratosphaeriaceae</taxon>
        <taxon>Friedmanniomyces</taxon>
    </lineage>
</organism>
<keyword evidence="3" id="KW-0808">Transferase</keyword>
<comment type="caution">
    <text evidence="13">The sequence shown here is derived from an EMBL/GenBank/DDBJ whole genome shotgun (WGS) entry which is preliminary data.</text>
</comment>
<dbReference type="PANTHER" id="PTHR24056:SF0">
    <property type="entry name" value="CYCLIN-DEPENDENT KINASE 7"/>
    <property type="match status" value="1"/>
</dbReference>
<dbReference type="Gene3D" id="3.30.200.20">
    <property type="entry name" value="Phosphorylase Kinase, domain 1"/>
    <property type="match status" value="1"/>
</dbReference>
<protein>
    <recommendedName>
        <fullName evidence="12">Protein kinase domain-containing protein</fullName>
    </recommendedName>
</protein>
<evidence type="ECO:0000256" key="4">
    <source>
        <dbReference type="ARBA" id="ARBA00022741"/>
    </source>
</evidence>
<proteinExistence type="inferred from homology"/>
<gene>
    <name evidence="13" type="ORF">B0A54_12937</name>
</gene>
<dbReference type="InterPro" id="IPR008271">
    <property type="entry name" value="Ser/Thr_kinase_AS"/>
</dbReference>
<dbReference type="SUPFAM" id="SSF56112">
    <property type="entry name" value="Protein kinase-like (PK-like)"/>
    <property type="match status" value="1"/>
</dbReference>
<feature type="compositionally biased region" description="Basic and acidic residues" evidence="11">
    <location>
        <begin position="355"/>
        <end position="368"/>
    </location>
</feature>
<comment type="similarity">
    <text evidence="1">Belongs to the protein kinase superfamily. CMGC Ser/Thr protein kinase family. CDC2/CDKX subfamily.</text>
</comment>
<dbReference type="GO" id="GO:0008353">
    <property type="term" value="F:RNA polymerase II CTD heptapeptide repeat kinase activity"/>
    <property type="evidence" value="ECO:0007669"/>
    <property type="project" value="TreeGrafter"/>
</dbReference>
<dbReference type="GO" id="GO:0045944">
    <property type="term" value="P:positive regulation of transcription by RNA polymerase II"/>
    <property type="evidence" value="ECO:0007669"/>
    <property type="project" value="TreeGrafter"/>
</dbReference>
<dbReference type="InterPro" id="IPR011009">
    <property type="entry name" value="Kinase-like_dom_sf"/>
</dbReference>
<dbReference type="InterPro" id="IPR000719">
    <property type="entry name" value="Prot_kinase_dom"/>
</dbReference>
<feature type="compositionally biased region" description="Basic and acidic residues" evidence="11">
    <location>
        <begin position="382"/>
        <end position="404"/>
    </location>
</feature>
<feature type="binding site" evidence="9">
    <location>
        <position position="89"/>
    </location>
    <ligand>
        <name>ATP</name>
        <dbReference type="ChEBI" id="CHEBI:30616"/>
    </ligand>
</feature>
<evidence type="ECO:0000256" key="10">
    <source>
        <dbReference type="RuleBase" id="RU000304"/>
    </source>
</evidence>
<evidence type="ECO:0000256" key="5">
    <source>
        <dbReference type="ARBA" id="ARBA00022777"/>
    </source>
</evidence>
<dbReference type="PROSITE" id="PS00107">
    <property type="entry name" value="PROTEIN_KINASE_ATP"/>
    <property type="match status" value="1"/>
</dbReference>
<dbReference type="SMART" id="SM00220">
    <property type="entry name" value="S_TKc"/>
    <property type="match status" value="1"/>
</dbReference>
<dbReference type="PROSITE" id="PS00108">
    <property type="entry name" value="PROTEIN_KINASE_ST"/>
    <property type="match status" value="1"/>
</dbReference>
<reference evidence="13 14" key="1">
    <citation type="submission" date="2017-03" db="EMBL/GenBank/DDBJ databases">
        <title>Genomes of endolithic fungi from Antarctica.</title>
        <authorList>
            <person name="Coleine C."/>
            <person name="Masonjones S."/>
            <person name="Stajich J.E."/>
        </authorList>
    </citation>
    <scope>NUCLEOTIDE SEQUENCE [LARGE SCALE GENOMIC DNA]</scope>
    <source>
        <strain evidence="13 14">CCFEE 5311</strain>
    </source>
</reference>
<dbReference type="AlphaFoldDB" id="A0A4U0UJD6"/>
<dbReference type="EMBL" id="NAJP01000066">
    <property type="protein sequence ID" value="TKA35768.1"/>
    <property type="molecule type" value="Genomic_DNA"/>
</dbReference>
<dbReference type="GO" id="GO:0004693">
    <property type="term" value="F:cyclin-dependent protein serine/threonine kinase activity"/>
    <property type="evidence" value="ECO:0007669"/>
    <property type="project" value="UniProtKB-EC"/>
</dbReference>
<keyword evidence="4 9" id="KW-0547">Nucleotide-binding</keyword>
<keyword evidence="6 9" id="KW-0067">ATP-binding</keyword>
<evidence type="ECO:0000256" key="2">
    <source>
        <dbReference type="ARBA" id="ARBA00022527"/>
    </source>
</evidence>
<evidence type="ECO:0000256" key="11">
    <source>
        <dbReference type="SAM" id="MobiDB-lite"/>
    </source>
</evidence>
<dbReference type="PANTHER" id="PTHR24056">
    <property type="entry name" value="CELL DIVISION PROTEIN KINASE"/>
    <property type="match status" value="1"/>
</dbReference>
<evidence type="ECO:0000256" key="8">
    <source>
        <dbReference type="ARBA" id="ARBA00048367"/>
    </source>
</evidence>
<evidence type="ECO:0000256" key="7">
    <source>
        <dbReference type="ARBA" id="ARBA00047811"/>
    </source>
</evidence>
<dbReference type="GO" id="GO:0005737">
    <property type="term" value="C:cytoplasm"/>
    <property type="evidence" value="ECO:0007669"/>
    <property type="project" value="TreeGrafter"/>
</dbReference>
<evidence type="ECO:0000256" key="3">
    <source>
        <dbReference type="ARBA" id="ARBA00022679"/>
    </source>
</evidence>
<dbReference type="OrthoDB" id="1732493at2759"/>
<feature type="region of interest" description="Disordered" evidence="11">
    <location>
        <begin position="1"/>
        <end position="38"/>
    </location>
</feature>
<evidence type="ECO:0000256" key="6">
    <source>
        <dbReference type="ARBA" id="ARBA00022840"/>
    </source>
</evidence>
<accession>A0A4U0UJD6</accession>
<sequence length="404" mass="45105">MATSPALDVPPEPPSKRRKTSQDPPSRNDSPEIGTIPSSLPAVADLAEQLDDLERKKYVKGKKLGSGQYADVFSAHLVSDPSKLVAIKKIKVGSEVKEFGISYDSLREIRFLQELDHPNIIKLHAVFSTKNQNLNLVLEHLPQGDLLKLIQDTAGITYTAADIKAWMLMLMRATHFCHANGILHRDIKPNNLLLAADGSVKLADFGLARAMADPFQPMTYNTITIWYRPSELFFQAQHYGGAVDVWSCGCVFAELISREVLFRAWPETEINMVKLICEKVGTPTEENWPGVSKLRGYVTPTEIVPLKPREQWFAAFRAVGEVGVNLLVKMLTLDPRERLTAEGVLRHDYWTTDPRPSKLRDLPRKGGGEKTMGQDLTQRGGELPRNDTGRADRVARKIDFGAGR</sequence>
<feature type="region of interest" description="Disordered" evidence="11">
    <location>
        <begin position="355"/>
        <end position="404"/>
    </location>
</feature>
<dbReference type="Proteomes" id="UP000310066">
    <property type="component" value="Unassembled WGS sequence"/>
</dbReference>
<feature type="domain" description="Protein kinase" evidence="12">
    <location>
        <begin position="58"/>
        <end position="350"/>
    </location>
</feature>
<dbReference type="STRING" id="329885.A0A4U0UJD6"/>
<evidence type="ECO:0000256" key="9">
    <source>
        <dbReference type="PROSITE-ProRule" id="PRU10141"/>
    </source>
</evidence>
<dbReference type="InterPro" id="IPR017441">
    <property type="entry name" value="Protein_kinase_ATP_BS"/>
</dbReference>
<dbReference type="FunFam" id="1.10.510.10:FF:000624">
    <property type="entry name" value="Mitogen-activated protein kinase"/>
    <property type="match status" value="1"/>
</dbReference>
<evidence type="ECO:0000313" key="13">
    <source>
        <dbReference type="EMBL" id="TKA35768.1"/>
    </source>
</evidence>
<evidence type="ECO:0000256" key="1">
    <source>
        <dbReference type="ARBA" id="ARBA00006485"/>
    </source>
</evidence>
<dbReference type="GO" id="GO:0070985">
    <property type="term" value="C:transcription factor TFIIK complex"/>
    <property type="evidence" value="ECO:0007669"/>
    <property type="project" value="TreeGrafter"/>
</dbReference>
<dbReference type="Gene3D" id="1.10.510.10">
    <property type="entry name" value="Transferase(Phosphotransferase) domain 1"/>
    <property type="match status" value="1"/>
</dbReference>
<comment type="catalytic activity">
    <reaction evidence="7">
        <text>L-threonyl-[protein] + ATP = O-phospho-L-threonyl-[protein] + ADP + H(+)</text>
        <dbReference type="Rhea" id="RHEA:46608"/>
        <dbReference type="Rhea" id="RHEA-COMP:11060"/>
        <dbReference type="Rhea" id="RHEA-COMP:11605"/>
        <dbReference type="ChEBI" id="CHEBI:15378"/>
        <dbReference type="ChEBI" id="CHEBI:30013"/>
        <dbReference type="ChEBI" id="CHEBI:30616"/>
        <dbReference type="ChEBI" id="CHEBI:61977"/>
        <dbReference type="ChEBI" id="CHEBI:456216"/>
        <dbReference type="EC" id="2.7.11.22"/>
    </reaction>
</comment>
<name>A0A4U0UJD6_9PEZI</name>
<comment type="catalytic activity">
    <reaction evidence="8">
        <text>L-seryl-[protein] + ATP = O-phospho-L-seryl-[protein] + ADP + H(+)</text>
        <dbReference type="Rhea" id="RHEA:17989"/>
        <dbReference type="Rhea" id="RHEA-COMP:9863"/>
        <dbReference type="Rhea" id="RHEA-COMP:11604"/>
        <dbReference type="ChEBI" id="CHEBI:15378"/>
        <dbReference type="ChEBI" id="CHEBI:29999"/>
        <dbReference type="ChEBI" id="CHEBI:30616"/>
        <dbReference type="ChEBI" id="CHEBI:83421"/>
        <dbReference type="ChEBI" id="CHEBI:456216"/>
        <dbReference type="EC" id="2.7.11.22"/>
    </reaction>
</comment>